<dbReference type="EMBL" id="JACEFI010000006">
    <property type="protein sequence ID" value="KAH0597764.1"/>
    <property type="molecule type" value="Genomic_DNA"/>
</dbReference>
<sequence>MVCTPPPEALKGPFLIVQPRLIGFEDRTTSFAFCDFNQQRGQGQAMRAASELCGDGMDIIPHLHSPLPANRRLQFRTMHPAVRAIPFAKGPTVEAPLPVIMFPTNHKESTSTMSTPKKSEIQQALPVSSILMIPRWQICFLYRFGPICRSSTMRIYNG</sequence>
<gene>
    <name evidence="1" type="ORF">MHUMG1_04136</name>
</gene>
<evidence type="ECO:0000313" key="1">
    <source>
        <dbReference type="EMBL" id="KAH0597764.1"/>
    </source>
</evidence>
<dbReference type="AlphaFoldDB" id="A0A9P8S7R6"/>
<accession>A0A9P8S7R6</accession>
<protein>
    <submittedName>
        <fullName evidence="1">Uncharacterized protein</fullName>
    </submittedName>
</protein>
<dbReference type="Proteomes" id="UP000764110">
    <property type="component" value="Unassembled WGS sequence"/>
</dbReference>
<name>A0A9P8S7R6_9HYPO</name>
<reference evidence="1 2" key="1">
    <citation type="submission" date="2020-07" db="EMBL/GenBank/DDBJ databases">
        <title>Metarhizium humberi genome.</title>
        <authorList>
            <person name="Lysoe E."/>
        </authorList>
    </citation>
    <scope>NUCLEOTIDE SEQUENCE [LARGE SCALE GENOMIC DNA]</scope>
    <source>
        <strain evidence="1 2">ESALQ1638</strain>
    </source>
</reference>
<proteinExistence type="predicted"/>
<evidence type="ECO:0000313" key="2">
    <source>
        <dbReference type="Proteomes" id="UP000764110"/>
    </source>
</evidence>
<organism evidence="1 2">
    <name type="scientific">Metarhizium humberi</name>
    <dbReference type="NCBI Taxonomy" id="2596975"/>
    <lineage>
        <taxon>Eukaryota</taxon>
        <taxon>Fungi</taxon>
        <taxon>Dikarya</taxon>
        <taxon>Ascomycota</taxon>
        <taxon>Pezizomycotina</taxon>
        <taxon>Sordariomycetes</taxon>
        <taxon>Hypocreomycetidae</taxon>
        <taxon>Hypocreales</taxon>
        <taxon>Clavicipitaceae</taxon>
        <taxon>Metarhizium</taxon>
    </lineage>
</organism>
<comment type="caution">
    <text evidence="1">The sequence shown here is derived from an EMBL/GenBank/DDBJ whole genome shotgun (WGS) entry which is preliminary data.</text>
</comment>
<keyword evidence="2" id="KW-1185">Reference proteome</keyword>